<keyword evidence="1" id="KW-0614">Plasmid</keyword>
<sequence length="246" mass="27832">MILFLDFDGVLHPDAVYLERGRPVLRADGKLFMWSSHLVDELASAPHVRIVLSTSWARELRFSRARDYLPAELRPRVIGSTWHSGMACDDEHRPLGRGTWWDTSTRYQQIRRYVDRAGLTDWIAVDDHPEGWADADRDKLVATDSSRGLSAPSARVRIAAALGNTAHAWAVADTMADVLTLPRVGRSETFADLVRWVEWWECSYLTAVTLEPAEVARLKAGRWWPPVVSTKQISDMPPAIARRHVP</sequence>
<keyword evidence="2" id="KW-1185">Reference proteome</keyword>
<evidence type="ECO:0000313" key="2">
    <source>
        <dbReference type="Proteomes" id="UP001240697"/>
    </source>
</evidence>
<proteinExistence type="predicted"/>
<accession>A0ABY8SYI8</accession>
<dbReference type="Proteomes" id="UP001240697">
    <property type="component" value="Plasmid pZM22-2"/>
</dbReference>
<geneLocation type="plasmid" evidence="1 2">
    <name>pZM22-2</name>
</geneLocation>
<name>A0ABY8SYI8_9BURK</name>
<organism evidence="1 2">
    <name type="scientific">Comamonas resistens</name>
    <dbReference type="NCBI Taxonomy" id="3046670"/>
    <lineage>
        <taxon>Bacteria</taxon>
        <taxon>Pseudomonadati</taxon>
        <taxon>Pseudomonadota</taxon>
        <taxon>Betaproteobacteria</taxon>
        <taxon>Burkholderiales</taxon>
        <taxon>Comamonadaceae</taxon>
        <taxon>Comamonas</taxon>
    </lineage>
</organism>
<dbReference type="Pfam" id="PF18143">
    <property type="entry name" value="HAD_SAK_2"/>
    <property type="match status" value="1"/>
</dbReference>
<dbReference type="EMBL" id="CP125949">
    <property type="protein sequence ID" value="WHS68077.1"/>
    <property type="molecule type" value="Genomic_DNA"/>
</dbReference>
<reference evidence="1 2" key="1">
    <citation type="submission" date="2023-05" db="EMBL/GenBank/DDBJ databases">
        <authorList>
            <person name="Yin Y."/>
            <person name="Lu Z."/>
        </authorList>
    </citation>
    <scope>NUCLEOTIDE SEQUENCE [LARGE SCALE GENOMIC DNA]</scope>
    <source>
        <strain evidence="1 2">ZM22</strain>
        <plasmid evidence="1 2">pZM22-2</plasmid>
    </source>
</reference>
<protein>
    <submittedName>
        <fullName evidence="1">HAD domain-containing protein</fullName>
    </submittedName>
</protein>
<evidence type="ECO:0000313" key="1">
    <source>
        <dbReference type="EMBL" id="WHS68077.1"/>
    </source>
</evidence>
<dbReference type="RefSeq" id="WP_020227819.1">
    <property type="nucleotide sequence ID" value="NZ_CP125949.1"/>
</dbReference>
<gene>
    <name evidence="1" type="ORF">QMY55_24710</name>
</gene>